<sequence length="169" mass="17964">MRQGLVVGLVGAAGWGFGSPALAATCPSGLLCAAQPEAIVHSLQVQGYKAVLGKAENSGNPKISTSASGYNYSIFFYGCTKGEDCNSLGFSITFDDDGTNSAELANEWNKAKRFSAMSFDGQDKSLSITYDVTTVGGLTEVNFGDVVDWWQTMLGQARVFFEAHPAPKR</sequence>
<organism evidence="2 3">
    <name type="scientific">Novosphingobium flavum</name>
    <dbReference type="NCBI Taxonomy" id="1778672"/>
    <lineage>
        <taxon>Bacteria</taxon>
        <taxon>Pseudomonadati</taxon>
        <taxon>Pseudomonadota</taxon>
        <taxon>Alphaproteobacteria</taxon>
        <taxon>Sphingomonadales</taxon>
        <taxon>Sphingomonadaceae</taxon>
        <taxon>Novosphingobium</taxon>
    </lineage>
</organism>
<dbReference type="CDD" id="cd17511">
    <property type="entry name" value="YbjN_AmyR-like"/>
    <property type="match status" value="1"/>
</dbReference>
<dbReference type="InterPro" id="IPR019660">
    <property type="entry name" value="Put_sensory_transdc_reg_YbjN"/>
</dbReference>
<dbReference type="RefSeq" id="WP_185664555.1">
    <property type="nucleotide sequence ID" value="NZ_JACLAW010000008.1"/>
</dbReference>
<evidence type="ECO:0000256" key="1">
    <source>
        <dbReference type="SAM" id="SignalP"/>
    </source>
</evidence>
<reference evidence="2 3" key="1">
    <citation type="submission" date="2020-08" db="EMBL/GenBank/DDBJ databases">
        <title>The genome sequence of type strain Novosphingobium flavum NBRC 111647.</title>
        <authorList>
            <person name="Liu Y."/>
        </authorList>
    </citation>
    <scope>NUCLEOTIDE SEQUENCE [LARGE SCALE GENOMIC DNA]</scope>
    <source>
        <strain evidence="2 3">NBRC 111647</strain>
    </source>
</reference>
<comment type="caution">
    <text evidence="2">The sequence shown here is derived from an EMBL/GenBank/DDBJ whole genome shotgun (WGS) entry which is preliminary data.</text>
</comment>
<keyword evidence="1" id="KW-0732">Signal</keyword>
<evidence type="ECO:0000313" key="2">
    <source>
        <dbReference type="EMBL" id="MBC2666262.1"/>
    </source>
</evidence>
<feature type="chain" id="PRO_5031183481" evidence="1">
    <location>
        <begin position="24"/>
        <end position="169"/>
    </location>
</feature>
<dbReference type="Proteomes" id="UP000566813">
    <property type="component" value="Unassembled WGS sequence"/>
</dbReference>
<feature type="signal peptide" evidence="1">
    <location>
        <begin position="1"/>
        <end position="23"/>
    </location>
</feature>
<keyword evidence="3" id="KW-1185">Reference proteome</keyword>
<name>A0A7X1FTW3_9SPHN</name>
<proteinExistence type="predicted"/>
<dbReference type="Pfam" id="PF10722">
    <property type="entry name" value="YbjN"/>
    <property type="match status" value="1"/>
</dbReference>
<evidence type="ECO:0000313" key="3">
    <source>
        <dbReference type="Proteomes" id="UP000566813"/>
    </source>
</evidence>
<dbReference type="EMBL" id="JACLAW010000008">
    <property type="protein sequence ID" value="MBC2666262.1"/>
    <property type="molecule type" value="Genomic_DNA"/>
</dbReference>
<protein>
    <submittedName>
        <fullName evidence="2">YbjN domain-containing protein</fullName>
    </submittedName>
</protein>
<dbReference type="AlphaFoldDB" id="A0A7X1FTW3"/>
<gene>
    <name evidence="2" type="ORF">H7F51_12105</name>
</gene>
<accession>A0A7X1FTW3</accession>